<dbReference type="InterPro" id="IPR057366">
    <property type="entry name" value="TRPM-like"/>
</dbReference>
<protein>
    <recommendedName>
        <fullName evidence="1">TRPM-like domain-containing protein</fullName>
    </recommendedName>
</protein>
<dbReference type="Proteomes" id="UP000663823">
    <property type="component" value="Unassembled WGS sequence"/>
</dbReference>
<dbReference type="AlphaFoldDB" id="A0A820KKU7"/>
<evidence type="ECO:0000313" key="2">
    <source>
        <dbReference type="EMBL" id="CAF4339085.1"/>
    </source>
</evidence>
<gene>
    <name evidence="2" type="ORF">OTI717_LOCUS43190</name>
</gene>
<dbReference type="Pfam" id="PF25508">
    <property type="entry name" value="TRPM2"/>
    <property type="match status" value="1"/>
</dbReference>
<sequence>KLIFFIAAKFSDDHIERNHRTAELKLPIAWHKFNYAQKYLLTDTTISKWKEDDLHRALVDALHRGHVDFVELLVEFGTSLEKLTNGDLKQLYATTLVYKF</sequence>
<comment type="caution">
    <text evidence="2">The sequence shown here is derived from an EMBL/GenBank/DDBJ whole genome shotgun (WGS) entry which is preliminary data.</text>
</comment>
<organism evidence="2 3">
    <name type="scientific">Rotaria sordida</name>
    <dbReference type="NCBI Taxonomy" id="392033"/>
    <lineage>
        <taxon>Eukaryota</taxon>
        <taxon>Metazoa</taxon>
        <taxon>Spiralia</taxon>
        <taxon>Gnathifera</taxon>
        <taxon>Rotifera</taxon>
        <taxon>Eurotatoria</taxon>
        <taxon>Bdelloidea</taxon>
        <taxon>Philodinida</taxon>
        <taxon>Philodinidae</taxon>
        <taxon>Rotaria</taxon>
    </lineage>
</organism>
<dbReference type="EMBL" id="CAJOAX010059751">
    <property type="protein sequence ID" value="CAF4339085.1"/>
    <property type="molecule type" value="Genomic_DNA"/>
</dbReference>
<name>A0A820KKU7_9BILA</name>
<evidence type="ECO:0000313" key="3">
    <source>
        <dbReference type="Proteomes" id="UP000663823"/>
    </source>
</evidence>
<accession>A0A820KKU7</accession>
<feature type="domain" description="TRPM-like" evidence="1">
    <location>
        <begin position="47"/>
        <end position="94"/>
    </location>
</feature>
<reference evidence="2" key="1">
    <citation type="submission" date="2021-02" db="EMBL/GenBank/DDBJ databases">
        <authorList>
            <person name="Nowell W R."/>
        </authorList>
    </citation>
    <scope>NUCLEOTIDE SEQUENCE</scope>
</reference>
<feature type="non-terminal residue" evidence="2">
    <location>
        <position position="1"/>
    </location>
</feature>
<evidence type="ECO:0000259" key="1">
    <source>
        <dbReference type="Pfam" id="PF25508"/>
    </source>
</evidence>
<proteinExistence type="predicted"/>